<evidence type="ECO:0000313" key="7">
    <source>
        <dbReference type="EMBL" id="KAF9459700.1"/>
    </source>
</evidence>
<feature type="compositionally biased region" description="Basic and acidic residues" evidence="5">
    <location>
        <begin position="90"/>
        <end position="100"/>
    </location>
</feature>
<dbReference type="PANTHER" id="PTHR14155:SF627">
    <property type="entry name" value="OS06G0192800 PROTEIN"/>
    <property type="match status" value="1"/>
</dbReference>
<evidence type="ECO:0000256" key="2">
    <source>
        <dbReference type="ARBA" id="ARBA00022771"/>
    </source>
</evidence>
<dbReference type="EMBL" id="MU150312">
    <property type="protein sequence ID" value="KAF9459700.1"/>
    <property type="molecule type" value="Genomic_DNA"/>
</dbReference>
<name>A0A9P6CEZ5_9AGAR</name>
<dbReference type="Proteomes" id="UP000807353">
    <property type="component" value="Unassembled WGS sequence"/>
</dbReference>
<comment type="caution">
    <text evidence="7">The sequence shown here is derived from an EMBL/GenBank/DDBJ whole genome shotgun (WGS) entry which is preliminary data.</text>
</comment>
<dbReference type="InterPro" id="IPR053238">
    <property type="entry name" value="RING-H2_zinc_finger"/>
</dbReference>
<sequence>MLQPILPPSPTVPPPPPAPEQSPQHLPHPNADIDSDDSLEIIDRESVPDLPSGPRLEEDVKRDWKKRRGVEFPPPRGRTKIRGSGDSDTEQDHSPPESPKKHQSLSPLRTFFPYRPMNIPERAMSAHPSPGSSPYSYSRSAFPFLSTTSLKMTMSTSSLLRIPLTPTSDRRNSFFARTLSSFKGKDRERHESLDTWEVVESEPQTPILLGDAASRVKNSPTRSQSFTYGSPIEKVRPVEPAPISPPPTPNSMHPLSLRDRKAPPVPVVKRPKKHRPAPPPPAPVPVEPVPLGPVLTSVRTRKPPPPPPKKNPQAIVSSPLGSGSWKPDDVSEAGTAILQRALEIPLPLTPVDARFDYGAASSMPIIKNDPLLPLTPTHPLVSPPLPTSAEPRSPTKSPFDELAELIDQPIPRRNLGDLRPGSSTPASPLTLIQNTESGASLSKRHYPGRPLPRPPGATRPLVDSTYAGNGDCDEFRIDVQCPEGLLIDLDDTSLIEHSGCSTPQTDRSQVYTHTTPSGASSVEFLGSTTDSTLPSHYEGSTVSTPVASLPPTAQYSEFTDLDMLVSRLNEEQRNGSDYDALVMLSEFIGPASPVRTAPGTLPTSSTPRAPVTPGPNDNVPLIGSIEVERRRVTKDGRTKLKLLLIDASVDKCGICHVQFKGNEMARLGSLCRHAFHDKCLSRWLVRSRTCPMCRAKFVDTDHL</sequence>
<keyword evidence="1" id="KW-0479">Metal-binding</keyword>
<evidence type="ECO:0000256" key="5">
    <source>
        <dbReference type="SAM" id="MobiDB-lite"/>
    </source>
</evidence>
<evidence type="ECO:0000256" key="1">
    <source>
        <dbReference type="ARBA" id="ARBA00022723"/>
    </source>
</evidence>
<evidence type="ECO:0000256" key="3">
    <source>
        <dbReference type="ARBA" id="ARBA00022833"/>
    </source>
</evidence>
<keyword evidence="8" id="KW-1185">Reference proteome</keyword>
<dbReference type="AlphaFoldDB" id="A0A9P6CEZ5"/>
<dbReference type="PANTHER" id="PTHR14155">
    <property type="entry name" value="RING FINGER DOMAIN-CONTAINING"/>
    <property type="match status" value="1"/>
</dbReference>
<reference evidence="7" key="1">
    <citation type="submission" date="2020-11" db="EMBL/GenBank/DDBJ databases">
        <authorList>
            <consortium name="DOE Joint Genome Institute"/>
            <person name="Ahrendt S."/>
            <person name="Riley R."/>
            <person name="Andreopoulos W."/>
            <person name="Labutti K."/>
            <person name="Pangilinan J."/>
            <person name="Ruiz-Duenas F.J."/>
            <person name="Barrasa J.M."/>
            <person name="Sanchez-Garcia M."/>
            <person name="Camarero S."/>
            <person name="Miyauchi S."/>
            <person name="Serrano A."/>
            <person name="Linde D."/>
            <person name="Babiker R."/>
            <person name="Drula E."/>
            <person name="Ayuso-Fernandez I."/>
            <person name="Pacheco R."/>
            <person name="Padilla G."/>
            <person name="Ferreira P."/>
            <person name="Barriuso J."/>
            <person name="Kellner H."/>
            <person name="Castanera R."/>
            <person name="Alfaro M."/>
            <person name="Ramirez L."/>
            <person name="Pisabarro A.G."/>
            <person name="Kuo A."/>
            <person name="Tritt A."/>
            <person name="Lipzen A."/>
            <person name="He G."/>
            <person name="Yan M."/>
            <person name="Ng V."/>
            <person name="Cullen D."/>
            <person name="Martin F."/>
            <person name="Rosso M.-N."/>
            <person name="Henrissat B."/>
            <person name="Hibbett D."/>
            <person name="Martinez A.T."/>
            <person name="Grigoriev I.V."/>
        </authorList>
    </citation>
    <scope>NUCLEOTIDE SEQUENCE</scope>
    <source>
        <strain evidence="7">CBS 247.69</strain>
    </source>
</reference>
<dbReference type="Gene3D" id="3.30.40.10">
    <property type="entry name" value="Zinc/RING finger domain, C3HC4 (zinc finger)"/>
    <property type="match status" value="1"/>
</dbReference>
<keyword evidence="3" id="KW-0862">Zinc</keyword>
<feature type="compositionally biased region" description="Polar residues" evidence="5">
    <location>
        <begin position="421"/>
        <end position="440"/>
    </location>
</feature>
<dbReference type="SMART" id="SM00184">
    <property type="entry name" value="RING"/>
    <property type="match status" value="1"/>
</dbReference>
<dbReference type="Pfam" id="PF13639">
    <property type="entry name" value="zf-RING_2"/>
    <property type="match status" value="1"/>
</dbReference>
<feature type="region of interest" description="Disordered" evidence="5">
    <location>
        <begin position="595"/>
        <end position="617"/>
    </location>
</feature>
<evidence type="ECO:0000259" key="6">
    <source>
        <dbReference type="PROSITE" id="PS50089"/>
    </source>
</evidence>
<dbReference type="SUPFAM" id="SSF57850">
    <property type="entry name" value="RING/U-box"/>
    <property type="match status" value="1"/>
</dbReference>
<proteinExistence type="predicted"/>
<feature type="region of interest" description="Disordered" evidence="5">
    <location>
        <begin position="1"/>
        <end position="107"/>
    </location>
</feature>
<feature type="region of interest" description="Disordered" evidence="5">
    <location>
        <begin position="410"/>
        <end position="465"/>
    </location>
</feature>
<dbReference type="PROSITE" id="PS50089">
    <property type="entry name" value="ZF_RING_2"/>
    <property type="match status" value="1"/>
</dbReference>
<evidence type="ECO:0000313" key="8">
    <source>
        <dbReference type="Proteomes" id="UP000807353"/>
    </source>
</evidence>
<dbReference type="InterPro" id="IPR001841">
    <property type="entry name" value="Znf_RING"/>
</dbReference>
<feature type="region of interest" description="Disordered" evidence="5">
    <location>
        <begin position="500"/>
        <end position="548"/>
    </location>
</feature>
<feature type="compositionally biased region" description="Pro residues" evidence="5">
    <location>
        <begin position="277"/>
        <end position="291"/>
    </location>
</feature>
<protein>
    <recommendedName>
        <fullName evidence="6">RING-type domain-containing protein</fullName>
    </recommendedName>
</protein>
<feature type="compositionally biased region" description="Pro residues" evidence="5">
    <location>
        <begin position="1"/>
        <end position="20"/>
    </location>
</feature>
<dbReference type="InterPro" id="IPR013083">
    <property type="entry name" value="Znf_RING/FYVE/PHD"/>
</dbReference>
<organism evidence="7 8">
    <name type="scientific">Collybia nuda</name>
    <dbReference type="NCBI Taxonomy" id="64659"/>
    <lineage>
        <taxon>Eukaryota</taxon>
        <taxon>Fungi</taxon>
        <taxon>Dikarya</taxon>
        <taxon>Basidiomycota</taxon>
        <taxon>Agaricomycotina</taxon>
        <taxon>Agaricomycetes</taxon>
        <taxon>Agaricomycetidae</taxon>
        <taxon>Agaricales</taxon>
        <taxon>Tricholomatineae</taxon>
        <taxon>Clitocybaceae</taxon>
        <taxon>Collybia</taxon>
    </lineage>
</organism>
<evidence type="ECO:0000256" key="4">
    <source>
        <dbReference type="PROSITE-ProRule" id="PRU00175"/>
    </source>
</evidence>
<feature type="compositionally biased region" description="Pro residues" evidence="5">
    <location>
        <begin position="239"/>
        <end position="249"/>
    </location>
</feature>
<feature type="domain" description="RING-type" evidence="6">
    <location>
        <begin position="652"/>
        <end position="694"/>
    </location>
</feature>
<feature type="region of interest" description="Disordered" evidence="5">
    <location>
        <begin position="377"/>
        <end position="396"/>
    </location>
</feature>
<feature type="region of interest" description="Disordered" evidence="5">
    <location>
        <begin position="213"/>
        <end position="329"/>
    </location>
</feature>
<feature type="compositionally biased region" description="Polar residues" evidence="5">
    <location>
        <begin position="216"/>
        <end position="228"/>
    </location>
</feature>
<gene>
    <name evidence="7" type="ORF">BDZ94DRAFT_1002213</name>
</gene>
<accession>A0A9P6CEZ5</accession>
<dbReference type="GO" id="GO:0008270">
    <property type="term" value="F:zinc ion binding"/>
    <property type="evidence" value="ECO:0007669"/>
    <property type="project" value="UniProtKB-KW"/>
</dbReference>
<dbReference type="OrthoDB" id="8062037at2759"/>
<keyword evidence="2 4" id="KW-0863">Zinc-finger</keyword>